<evidence type="ECO:0000313" key="1">
    <source>
        <dbReference type="EMBL" id="MFE4108466.1"/>
    </source>
</evidence>
<dbReference type="EMBL" id="JBHZOL010000111">
    <property type="protein sequence ID" value="MFE4108466.1"/>
    <property type="molecule type" value="Genomic_DNA"/>
</dbReference>
<proteinExistence type="predicted"/>
<reference evidence="1 2" key="1">
    <citation type="submission" date="2024-10" db="EMBL/GenBank/DDBJ databases">
        <authorList>
            <person name="Ratan Roy A."/>
            <person name="Morales Sandoval P.H."/>
            <person name="De Los Santos Villalobos S."/>
            <person name="Chakraborty S."/>
            <person name="Mukherjee J."/>
        </authorList>
    </citation>
    <scope>NUCLEOTIDE SEQUENCE [LARGE SCALE GENOMIC DNA]</scope>
    <source>
        <strain evidence="1 2">S1</strain>
    </source>
</reference>
<comment type="caution">
    <text evidence="1">The sequence shown here is derived from an EMBL/GenBank/DDBJ whole genome shotgun (WGS) entry which is preliminary data.</text>
</comment>
<dbReference type="Proteomes" id="UP001600165">
    <property type="component" value="Unassembled WGS sequence"/>
</dbReference>
<name>A0ABW6IJT7_9CYAN</name>
<gene>
    <name evidence="1" type="ORF">ACFVKH_19475</name>
</gene>
<dbReference type="RefSeq" id="WP_377968096.1">
    <property type="nucleotide sequence ID" value="NZ_JBHZOL010000111.1"/>
</dbReference>
<sequence length="148" mass="16065">MTTASTQTNPFQLTPNPSDLDVQLQALVETHGIGAVGASLAHQYGKTRVIAAPLGQRPDMVSCVSIQHSPQNPPPKPIETPQPWYQDVLGEIAEQLTVISDSLERQITHQCLASTKTVLLNSALAALGVAINCIRLYQQDPDRPLNRH</sequence>
<keyword evidence="2" id="KW-1185">Reference proteome</keyword>
<accession>A0ABW6IJT7</accession>
<protein>
    <submittedName>
        <fullName evidence="1">Uncharacterized protein</fullName>
    </submittedName>
</protein>
<evidence type="ECO:0000313" key="2">
    <source>
        <dbReference type="Proteomes" id="UP001600165"/>
    </source>
</evidence>
<organism evidence="1 2">
    <name type="scientific">Almyronema epifaneia S1</name>
    <dbReference type="NCBI Taxonomy" id="2991925"/>
    <lineage>
        <taxon>Bacteria</taxon>
        <taxon>Bacillati</taxon>
        <taxon>Cyanobacteriota</taxon>
        <taxon>Cyanophyceae</taxon>
        <taxon>Nodosilineales</taxon>
        <taxon>Nodosilineaceae</taxon>
        <taxon>Almyronema</taxon>
        <taxon>Almyronema epifaneia</taxon>
    </lineage>
</organism>